<gene>
    <name evidence="1" type="primary">83</name>
    <name evidence="1" type="ORF">SEA_VIOLETZ_83</name>
</gene>
<evidence type="ECO:0000313" key="2">
    <source>
        <dbReference type="Proteomes" id="UP000516231"/>
    </source>
</evidence>
<dbReference type="EMBL" id="MT897910">
    <property type="protein sequence ID" value="QNO13105.1"/>
    <property type="molecule type" value="Genomic_DNA"/>
</dbReference>
<protein>
    <submittedName>
        <fullName evidence="1">Uncharacterized protein</fullName>
    </submittedName>
</protein>
<proteinExistence type="predicted"/>
<name>A0A7G9W392_9CAUD</name>
<dbReference type="Proteomes" id="UP000516231">
    <property type="component" value="Segment"/>
</dbReference>
<reference evidence="1 2" key="1">
    <citation type="submission" date="2020-08" db="EMBL/GenBank/DDBJ databases">
        <authorList>
            <person name="Applegate J.M."/>
            <person name="Elsey S.G."/>
            <person name="Frerichs V.R."/>
            <person name="Gentilo M."/>
            <person name="Jackson G."/>
            <person name="Knight-Lieberman V.G."/>
            <person name="Ly A.U."/>
            <person name="Morgan-McNeil M."/>
            <person name="Schebell M.S."/>
            <person name="Securro M.K."/>
            <person name="Cevasco M.E."/>
            <person name="Williams D.C."/>
            <person name="Garlena R.A."/>
            <person name="Russell D.A."/>
            <person name="Pope W.H."/>
            <person name="Jacobs-Sera D."/>
            <person name="Hatfull G.F."/>
        </authorList>
    </citation>
    <scope>NUCLEOTIDE SEQUENCE [LARGE SCALE GENOMIC DNA]</scope>
</reference>
<organism evidence="1 2">
    <name type="scientific">Mycobacterium phage VioletZ</name>
    <dbReference type="NCBI Taxonomy" id="2768140"/>
    <lineage>
        <taxon>Viruses</taxon>
        <taxon>Duplodnaviria</taxon>
        <taxon>Heunggongvirae</taxon>
        <taxon>Uroviricota</taxon>
        <taxon>Caudoviricetes</taxon>
        <taxon>Bclasvirinae</taxon>
        <taxon>Coopervirus</taxon>
        <taxon>Coopervirus brownCNA</taxon>
    </lineage>
</organism>
<sequence>MTGEGTYWCPACLQDVNIARDDEGQRVYADHNDPESGQLCAISGMRNGWDDRP</sequence>
<accession>A0A7G9W392</accession>
<evidence type="ECO:0000313" key="1">
    <source>
        <dbReference type="EMBL" id="QNO13105.1"/>
    </source>
</evidence>